<dbReference type="InterPro" id="IPR036388">
    <property type="entry name" value="WH-like_DNA-bd_sf"/>
</dbReference>
<evidence type="ECO:0000256" key="5">
    <source>
        <dbReference type="ARBA" id="ARBA00023015"/>
    </source>
</evidence>
<name>A0A1I2QMP6_9FIRM</name>
<dbReference type="Pfam" id="PF01475">
    <property type="entry name" value="FUR"/>
    <property type="match status" value="1"/>
</dbReference>
<evidence type="ECO:0000256" key="9">
    <source>
        <dbReference type="PIRSR" id="PIRSR602481-2"/>
    </source>
</evidence>
<dbReference type="GO" id="GO:0003700">
    <property type="term" value="F:DNA-binding transcription factor activity"/>
    <property type="evidence" value="ECO:0007669"/>
    <property type="project" value="InterPro"/>
</dbReference>
<dbReference type="InterPro" id="IPR043135">
    <property type="entry name" value="Fur_C"/>
</dbReference>
<dbReference type="PANTHER" id="PTHR33202:SF7">
    <property type="entry name" value="FERRIC UPTAKE REGULATION PROTEIN"/>
    <property type="match status" value="1"/>
</dbReference>
<keyword evidence="6" id="KW-0238">DNA-binding</keyword>
<accession>A0A1I2QMP6</accession>
<evidence type="ECO:0000256" key="3">
    <source>
        <dbReference type="ARBA" id="ARBA00022723"/>
    </source>
</evidence>
<dbReference type="CDD" id="cd07153">
    <property type="entry name" value="Fur_like"/>
    <property type="match status" value="1"/>
</dbReference>
<keyword evidence="11" id="KW-1185">Reference proteome</keyword>
<evidence type="ECO:0000256" key="6">
    <source>
        <dbReference type="ARBA" id="ARBA00023125"/>
    </source>
</evidence>
<proteinExistence type="inferred from homology"/>
<keyword evidence="5" id="KW-0805">Transcription regulation</keyword>
<feature type="binding site" evidence="8">
    <location>
        <position position="141"/>
    </location>
    <ligand>
        <name>Zn(2+)</name>
        <dbReference type="ChEBI" id="CHEBI:29105"/>
    </ligand>
</feature>
<evidence type="ECO:0000256" key="8">
    <source>
        <dbReference type="PIRSR" id="PIRSR602481-1"/>
    </source>
</evidence>
<dbReference type="OrthoDB" id="8659436at2"/>
<reference evidence="11" key="1">
    <citation type="submission" date="2016-10" db="EMBL/GenBank/DDBJ databases">
        <authorList>
            <person name="Varghese N."/>
            <person name="Submissions S."/>
        </authorList>
    </citation>
    <scope>NUCLEOTIDE SEQUENCE [LARGE SCALE GENOMIC DNA]</scope>
    <source>
        <strain evidence="11">DSM 17038</strain>
    </source>
</reference>
<dbReference type="GO" id="GO:0000976">
    <property type="term" value="F:transcription cis-regulatory region binding"/>
    <property type="evidence" value="ECO:0007669"/>
    <property type="project" value="TreeGrafter"/>
</dbReference>
<dbReference type="InterPro" id="IPR002481">
    <property type="entry name" value="FUR"/>
</dbReference>
<dbReference type="GO" id="GO:0045892">
    <property type="term" value="P:negative regulation of DNA-templated transcription"/>
    <property type="evidence" value="ECO:0007669"/>
    <property type="project" value="TreeGrafter"/>
</dbReference>
<evidence type="ECO:0000313" key="10">
    <source>
        <dbReference type="EMBL" id="SFG27497.1"/>
    </source>
</evidence>
<sequence length="151" mass="17692">MRGVIGEVEEKLRSNEYKMTPKREYVLRVLLENKDKHLSAEEVYNLVKIKAPDVGLATVYRTLELFSSFDIIHSMDFGDGRKRYEFGVDNGDGHRHHHLICVQCGKIIEMNEDLLEDLEERVNRTYNFTISDHELKIFGRCSECMPKNKKE</sequence>
<feature type="binding site" evidence="8">
    <location>
        <position position="144"/>
    </location>
    <ligand>
        <name>Zn(2+)</name>
        <dbReference type="ChEBI" id="CHEBI:29105"/>
    </ligand>
</feature>
<evidence type="ECO:0000256" key="7">
    <source>
        <dbReference type="ARBA" id="ARBA00023163"/>
    </source>
</evidence>
<dbReference type="EMBL" id="FOOX01000003">
    <property type="protein sequence ID" value="SFG27497.1"/>
    <property type="molecule type" value="Genomic_DNA"/>
</dbReference>
<keyword evidence="2" id="KW-0678">Repressor</keyword>
<dbReference type="SUPFAM" id="SSF46785">
    <property type="entry name" value="Winged helix' DNA-binding domain"/>
    <property type="match status" value="1"/>
</dbReference>
<comment type="similarity">
    <text evidence="1">Belongs to the Fur family.</text>
</comment>
<dbReference type="Gene3D" id="3.30.1490.190">
    <property type="match status" value="1"/>
</dbReference>
<evidence type="ECO:0000256" key="1">
    <source>
        <dbReference type="ARBA" id="ARBA00007957"/>
    </source>
</evidence>
<dbReference type="Proteomes" id="UP000199337">
    <property type="component" value="Unassembled WGS sequence"/>
</dbReference>
<evidence type="ECO:0000256" key="4">
    <source>
        <dbReference type="ARBA" id="ARBA00022833"/>
    </source>
</evidence>
<dbReference type="InterPro" id="IPR036390">
    <property type="entry name" value="WH_DNA-bd_sf"/>
</dbReference>
<evidence type="ECO:0000256" key="2">
    <source>
        <dbReference type="ARBA" id="ARBA00022491"/>
    </source>
</evidence>
<dbReference type="FunFam" id="1.10.10.10:FF:000051">
    <property type="entry name" value="Fur family transcriptional regulator"/>
    <property type="match status" value="1"/>
</dbReference>
<comment type="cofactor">
    <cofactor evidence="9">
        <name>Mn(2+)</name>
        <dbReference type="ChEBI" id="CHEBI:29035"/>
    </cofactor>
    <cofactor evidence="9">
        <name>Fe(2+)</name>
        <dbReference type="ChEBI" id="CHEBI:29033"/>
    </cofactor>
    <text evidence="9">Binds 1 Mn(2+) or Fe(2+) ion per subunit.</text>
</comment>
<feature type="binding site" evidence="8">
    <location>
        <position position="101"/>
    </location>
    <ligand>
        <name>Zn(2+)</name>
        <dbReference type="ChEBI" id="CHEBI:29105"/>
    </ligand>
</feature>
<feature type="binding site" evidence="9">
    <location>
        <position position="116"/>
    </location>
    <ligand>
        <name>Fe cation</name>
        <dbReference type="ChEBI" id="CHEBI:24875"/>
    </ligand>
</feature>
<keyword evidence="9" id="KW-0408">Iron</keyword>
<dbReference type="STRING" id="341036.SAMN05660649_01230"/>
<comment type="cofactor">
    <cofactor evidence="8">
        <name>Zn(2+)</name>
        <dbReference type="ChEBI" id="CHEBI:29105"/>
    </cofactor>
    <text evidence="8">Binds 1 zinc ion per subunit.</text>
</comment>
<evidence type="ECO:0000313" key="11">
    <source>
        <dbReference type="Proteomes" id="UP000199337"/>
    </source>
</evidence>
<keyword evidence="4 8" id="KW-0862">Zinc</keyword>
<feature type="binding site" evidence="8">
    <location>
        <position position="104"/>
    </location>
    <ligand>
        <name>Zn(2+)</name>
        <dbReference type="ChEBI" id="CHEBI:29105"/>
    </ligand>
</feature>
<dbReference type="GO" id="GO:1900376">
    <property type="term" value="P:regulation of secondary metabolite biosynthetic process"/>
    <property type="evidence" value="ECO:0007669"/>
    <property type="project" value="TreeGrafter"/>
</dbReference>
<dbReference type="Gene3D" id="1.10.10.10">
    <property type="entry name" value="Winged helix-like DNA-binding domain superfamily/Winged helix DNA-binding domain"/>
    <property type="match status" value="1"/>
</dbReference>
<dbReference type="PANTHER" id="PTHR33202">
    <property type="entry name" value="ZINC UPTAKE REGULATION PROTEIN"/>
    <property type="match status" value="1"/>
</dbReference>
<dbReference type="AlphaFoldDB" id="A0A1I2QMP6"/>
<organism evidence="10 11">
    <name type="scientific">Desulfotruncus arcticus DSM 17038</name>
    <dbReference type="NCBI Taxonomy" id="1121424"/>
    <lineage>
        <taxon>Bacteria</taxon>
        <taxon>Bacillati</taxon>
        <taxon>Bacillota</taxon>
        <taxon>Clostridia</taxon>
        <taxon>Eubacteriales</taxon>
        <taxon>Desulfallaceae</taxon>
        <taxon>Desulfotruncus</taxon>
    </lineage>
</organism>
<feature type="binding site" evidence="9">
    <location>
        <position position="133"/>
    </location>
    <ligand>
        <name>Fe cation</name>
        <dbReference type="ChEBI" id="CHEBI:24875"/>
    </ligand>
</feature>
<protein>
    <submittedName>
        <fullName evidence="10">Fur family transcriptional regulator, ferric uptake regulator</fullName>
    </submittedName>
</protein>
<gene>
    <name evidence="10" type="ORF">SAMN05660649_01230</name>
</gene>
<dbReference type="GO" id="GO:0008270">
    <property type="term" value="F:zinc ion binding"/>
    <property type="evidence" value="ECO:0007669"/>
    <property type="project" value="TreeGrafter"/>
</dbReference>
<keyword evidence="7" id="KW-0804">Transcription</keyword>
<keyword evidence="3 8" id="KW-0479">Metal-binding</keyword>
<dbReference type="RefSeq" id="WP_092469715.1">
    <property type="nucleotide sequence ID" value="NZ_FOOX01000003.1"/>
</dbReference>